<dbReference type="ExpressionAtlas" id="D5MCT7">
    <property type="expression patterns" value="baseline"/>
</dbReference>
<reference evidence="2 3" key="1">
    <citation type="journal article" date="1998" name="Science">
        <title>Genome sequence of the nematode C. elegans: a platform for investigating biology.</title>
        <authorList>
            <consortium name="The C. elegans sequencing consortium"/>
            <person name="Sulson J.E."/>
            <person name="Waterston R."/>
        </authorList>
    </citation>
    <scope>NUCLEOTIDE SEQUENCE [LARGE SCALE GENOMIC DNA]</scope>
    <source>
        <strain evidence="2 3">Bristol N2</strain>
    </source>
</reference>
<evidence type="ECO:0000313" key="3">
    <source>
        <dbReference type="Proteomes" id="UP000001940"/>
    </source>
</evidence>
<dbReference type="InParanoid" id="D5MCT7"/>
<keyword evidence="1" id="KW-0812">Transmembrane</keyword>
<feature type="transmembrane region" description="Helical" evidence="1">
    <location>
        <begin position="50"/>
        <end position="76"/>
    </location>
</feature>
<accession>D5MCT7</accession>
<dbReference type="AGR" id="WB:WBGene00005363"/>
<evidence type="ECO:0000313" key="4">
    <source>
        <dbReference type="WormBase" id="K08G2.12a"/>
    </source>
</evidence>
<feature type="transmembrane region" description="Helical" evidence="1">
    <location>
        <begin position="239"/>
        <end position="267"/>
    </location>
</feature>
<dbReference type="Pfam" id="PF10318">
    <property type="entry name" value="7TM_GPCR_Srh"/>
    <property type="match status" value="1"/>
</dbReference>
<dbReference type="InterPro" id="IPR019422">
    <property type="entry name" value="7TM_GPCR_serpentine_rcpt_Srh"/>
</dbReference>
<dbReference type="GeneID" id="3565994"/>
<dbReference type="AlphaFoldDB" id="D5MCT7"/>
<dbReference type="PANTHER" id="PTHR22941">
    <property type="entry name" value="SERPENTINE RECEPTOR"/>
    <property type="match status" value="1"/>
</dbReference>
<dbReference type="EMBL" id="BX284605">
    <property type="protein sequence ID" value="CBL43451.1"/>
    <property type="molecule type" value="Genomic_DNA"/>
</dbReference>
<gene>
    <name evidence="2 4" type="primary">srh-147</name>
    <name evidence="2" type="ORF">CELE_K08G2.12</name>
    <name evidence="4" type="ORF">K08G2.12</name>
</gene>
<keyword evidence="3" id="KW-1185">Reference proteome</keyword>
<name>D5MCT7_CAEEL</name>
<dbReference type="InterPro" id="IPR053220">
    <property type="entry name" value="Nematode_rcpt-like_serp_H"/>
</dbReference>
<dbReference type="FunCoup" id="D5MCT7">
    <property type="interactions" value="80"/>
</dbReference>
<feature type="transmembrane region" description="Helical" evidence="1">
    <location>
        <begin position="18"/>
        <end position="38"/>
    </location>
</feature>
<protein>
    <submittedName>
        <fullName evidence="2">Serpentine Receptor, class H</fullName>
    </submittedName>
</protein>
<dbReference type="RefSeq" id="NP_001256686.1">
    <property type="nucleotide sequence ID" value="NM_001269757.3"/>
</dbReference>
<evidence type="ECO:0000256" key="1">
    <source>
        <dbReference type="SAM" id="Phobius"/>
    </source>
</evidence>
<proteinExistence type="predicted"/>
<feature type="transmembrane region" description="Helical" evidence="1">
    <location>
        <begin position="136"/>
        <end position="157"/>
    </location>
</feature>
<evidence type="ECO:0000313" key="2">
    <source>
        <dbReference type="EMBL" id="CBL43451.1"/>
    </source>
</evidence>
<dbReference type="CTD" id="3565994"/>
<dbReference type="PaxDb" id="6239-K08G2.12a"/>
<feature type="transmembrane region" description="Helical" evidence="1">
    <location>
        <begin position="96"/>
        <end position="116"/>
    </location>
</feature>
<dbReference type="SUPFAM" id="SSF81321">
    <property type="entry name" value="Family A G protein-coupled receptor-like"/>
    <property type="match status" value="1"/>
</dbReference>
<organism evidence="2 3">
    <name type="scientific">Caenorhabditis elegans</name>
    <dbReference type="NCBI Taxonomy" id="6239"/>
    <lineage>
        <taxon>Eukaryota</taxon>
        <taxon>Metazoa</taxon>
        <taxon>Ecdysozoa</taxon>
        <taxon>Nematoda</taxon>
        <taxon>Chromadorea</taxon>
        <taxon>Rhabditida</taxon>
        <taxon>Rhabditina</taxon>
        <taxon>Rhabditomorpha</taxon>
        <taxon>Rhabditoidea</taxon>
        <taxon>Rhabditidae</taxon>
        <taxon>Peloderinae</taxon>
        <taxon>Caenorhabditis</taxon>
    </lineage>
</organism>
<dbReference type="KEGG" id="cel:CELE_K08G2.12"/>
<dbReference type="eggNOG" id="ENOG502SY7B">
    <property type="taxonomic scope" value="Eukaryota"/>
</dbReference>
<feature type="transmembrane region" description="Helical" evidence="1">
    <location>
        <begin position="279"/>
        <end position="300"/>
    </location>
</feature>
<feature type="transmembrane region" description="Helical" evidence="1">
    <location>
        <begin position="195"/>
        <end position="219"/>
    </location>
</feature>
<dbReference type="PANTHER" id="PTHR22941:SF36">
    <property type="entry name" value="SERPENTINE RECEPTOR, CLASS H"/>
    <property type="match status" value="1"/>
</dbReference>
<keyword evidence="2" id="KW-0675">Receptor</keyword>
<keyword evidence="1" id="KW-1133">Transmembrane helix</keyword>
<sequence length="333" mass="37896">MCSTSLNFLASDEVYSKLLHTLTMIEVVTHTFGAYIIISKTPKKFESVKTGMLILHFVGAIVDVYFSLLTMPVILVPVCAGYPLGILKLFGLPSSAQVYMGVCSLEVMISTIVIFLEDRRYRLINGQKDSTLRKWYRLLFATLHYALALTFPVPVYLSLPNQEDGKLVSQNSNQCVPSDVFNNPQFFLLDLTGHKIMICILCSLSVLLFQMSLQFGLIFRQLLKHEPVSRNTQRLQHQFFIAMSLQVIIPIVIIAFPAFYFGFSVYFNYYNQGANNLTFILISIHGVLSTITMLMVHTPYRKSIIEMLHLDSIQSGGRARLIWKFSTRTSNRF</sequence>
<dbReference type="WormBase" id="K08G2.12a">
    <property type="protein sequence ID" value="CE44792"/>
    <property type="gene ID" value="WBGene00005363"/>
    <property type="gene designation" value="srh-147"/>
</dbReference>
<keyword evidence="1" id="KW-0472">Membrane</keyword>
<dbReference type="OrthoDB" id="5802824at2759"/>
<dbReference type="Proteomes" id="UP000001940">
    <property type="component" value="Chromosome V"/>
</dbReference>